<dbReference type="GO" id="GO:0006508">
    <property type="term" value="P:proteolysis"/>
    <property type="evidence" value="ECO:0007669"/>
    <property type="project" value="UniProtKB-KW"/>
</dbReference>
<dbReference type="PANTHER" id="PTHR47967:SF36">
    <property type="entry name" value="PEPTIDASE A1 DOMAIN-CONTAINING PROTEIN"/>
    <property type="match status" value="1"/>
</dbReference>
<evidence type="ECO:0000256" key="3">
    <source>
        <dbReference type="ARBA" id="ARBA00022750"/>
    </source>
</evidence>
<dbReference type="InterPro" id="IPR001461">
    <property type="entry name" value="Aspartic_peptidase_A1"/>
</dbReference>
<comment type="caution">
    <text evidence="6">The sequence shown here is derived from an EMBL/GenBank/DDBJ whole genome shotgun (WGS) entry which is preliminary data.</text>
</comment>
<dbReference type="CDD" id="cd05476">
    <property type="entry name" value="pepsin_A_like_plant"/>
    <property type="match status" value="1"/>
</dbReference>
<dbReference type="Proteomes" id="UP000447434">
    <property type="component" value="Chromosome 25"/>
</dbReference>
<organism evidence="6 7">
    <name type="scientific">Lupinus albus</name>
    <name type="common">White lupine</name>
    <name type="synonym">Lupinus termis</name>
    <dbReference type="NCBI Taxonomy" id="3870"/>
    <lineage>
        <taxon>Eukaryota</taxon>
        <taxon>Viridiplantae</taxon>
        <taxon>Streptophyta</taxon>
        <taxon>Embryophyta</taxon>
        <taxon>Tracheophyta</taxon>
        <taxon>Spermatophyta</taxon>
        <taxon>Magnoliopsida</taxon>
        <taxon>eudicotyledons</taxon>
        <taxon>Gunneridae</taxon>
        <taxon>Pentapetalae</taxon>
        <taxon>rosids</taxon>
        <taxon>fabids</taxon>
        <taxon>Fabales</taxon>
        <taxon>Fabaceae</taxon>
        <taxon>Papilionoideae</taxon>
        <taxon>50 kb inversion clade</taxon>
        <taxon>genistoids sensu lato</taxon>
        <taxon>core genistoids</taxon>
        <taxon>Genisteae</taxon>
        <taxon>Lupinus</taxon>
    </lineage>
</organism>
<dbReference type="FunFam" id="2.40.70.10:FF:000034">
    <property type="entry name" value="Aspartyl protease family protein"/>
    <property type="match status" value="1"/>
</dbReference>
<dbReference type="AlphaFoldDB" id="A0A6A5M4U3"/>
<sequence length="497" mass="53949">MCIHLCCSNFSSITNSQHMEHRASFPMAYPHIILCFFCLFSIISSSSSTNPNSITLPLSPLFTNHPSSSPDPFQSLKLAASASLTRANHLKYRTKTNLNDPSNVTTEVHSKSYGGYSIDLQFGTPTQTSSFVLDTGSSLVWFPCSSRYTCSSCSFSNIDPTTIPKFIPKNSTSSKIVGCTNPKCGWIFGSNVESRCNGCNPETQNCTFNCPTYIIQYGLGSTAGLLLSENLNFPGKVVPDFLVGCSLLSIRQPSGIAGFGRGLESLPSQMGLKRFSYCLVSHKFDDSPENSDLILQIASSGDGKTSGLSYTPFQKNPEVNSVFKEYYYVSLKKIMVGGKRVKIPSGLLEPGSDGNGGTIVDSGSTFTFMEKPVFELVAQEFEKQMGNNTRAKDVETQSGLSPCFTVHNSGGVVDLPQLTFGFRGGAKMVLPVANYFSFVDSDNVVCLTIVSDGVVGPARGSGPAIILGNYQQQNFYVEFDLENERFGFGHRNCNKIT</sequence>
<dbReference type="InterPro" id="IPR033121">
    <property type="entry name" value="PEPTIDASE_A1"/>
</dbReference>
<evidence type="ECO:0000313" key="6">
    <source>
        <dbReference type="EMBL" id="KAE9585355.1"/>
    </source>
</evidence>
<protein>
    <submittedName>
        <fullName evidence="6">Putative nepenthesin</fullName>
    </submittedName>
</protein>
<dbReference type="Gene3D" id="2.40.70.10">
    <property type="entry name" value="Acid Proteases"/>
    <property type="match status" value="2"/>
</dbReference>
<reference evidence="7" key="1">
    <citation type="journal article" date="2020" name="Nat. Commun.">
        <title>Genome sequence of the cluster root forming white lupin.</title>
        <authorList>
            <person name="Hufnagel B."/>
            <person name="Marques A."/>
            <person name="Soriano A."/>
            <person name="Marques L."/>
            <person name="Divol F."/>
            <person name="Doumas P."/>
            <person name="Sallet E."/>
            <person name="Mancinotti D."/>
            <person name="Carrere S."/>
            <person name="Marande W."/>
            <person name="Arribat S."/>
            <person name="Keller J."/>
            <person name="Huneau C."/>
            <person name="Blein T."/>
            <person name="Aime D."/>
            <person name="Laguerre M."/>
            <person name="Taylor J."/>
            <person name="Schubert V."/>
            <person name="Nelson M."/>
            <person name="Geu-Flores F."/>
            <person name="Crespi M."/>
            <person name="Gallardo-Guerrero K."/>
            <person name="Delaux P.-M."/>
            <person name="Salse J."/>
            <person name="Berges H."/>
            <person name="Guyot R."/>
            <person name="Gouzy J."/>
            <person name="Peret B."/>
        </authorList>
    </citation>
    <scope>NUCLEOTIDE SEQUENCE [LARGE SCALE GENOMIC DNA]</scope>
    <source>
        <strain evidence="7">cv. Amiga</strain>
    </source>
</reference>
<evidence type="ECO:0000256" key="1">
    <source>
        <dbReference type="ARBA" id="ARBA00007447"/>
    </source>
</evidence>
<keyword evidence="4" id="KW-0378">Hydrolase</keyword>
<dbReference type="PROSITE" id="PS51767">
    <property type="entry name" value="PEPTIDASE_A1"/>
    <property type="match status" value="1"/>
</dbReference>
<evidence type="ECO:0000256" key="5">
    <source>
        <dbReference type="ARBA" id="ARBA00023180"/>
    </source>
</evidence>
<dbReference type="InterPro" id="IPR034161">
    <property type="entry name" value="Pepsin-like_plant"/>
</dbReference>
<evidence type="ECO:0000313" key="7">
    <source>
        <dbReference type="Proteomes" id="UP000447434"/>
    </source>
</evidence>
<dbReference type="InterPro" id="IPR032799">
    <property type="entry name" value="TAXi_C"/>
</dbReference>
<dbReference type="GO" id="GO:0004190">
    <property type="term" value="F:aspartic-type endopeptidase activity"/>
    <property type="evidence" value="ECO:0007669"/>
    <property type="project" value="UniProtKB-KW"/>
</dbReference>
<dbReference type="InterPro" id="IPR051708">
    <property type="entry name" value="Plant_Aspart_Prot_A1"/>
</dbReference>
<proteinExistence type="inferred from homology"/>
<dbReference type="Pfam" id="PF14543">
    <property type="entry name" value="TAXi_N"/>
    <property type="match status" value="1"/>
</dbReference>
<keyword evidence="7" id="KW-1185">Reference proteome</keyword>
<accession>A0A6A5M4U3</accession>
<gene>
    <name evidence="6" type="ORF">Lalb_Chr25g0288061</name>
</gene>
<keyword evidence="3" id="KW-0064">Aspartyl protease</keyword>
<dbReference type="InterPro" id="IPR021109">
    <property type="entry name" value="Peptidase_aspartic_dom_sf"/>
</dbReference>
<keyword evidence="5" id="KW-0325">Glycoprotein</keyword>
<dbReference type="SUPFAM" id="SSF50630">
    <property type="entry name" value="Acid proteases"/>
    <property type="match status" value="1"/>
</dbReference>
<evidence type="ECO:0000256" key="2">
    <source>
        <dbReference type="ARBA" id="ARBA00022670"/>
    </source>
</evidence>
<dbReference type="EMBL" id="WOCE01000025">
    <property type="protein sequence ID" value="KAE9585355.1"/>
    <property type="molecule type" value="Genomic_DNA"/>
</dbReference>
<evidence type="ECO:0000256" key="4">
    <source>
        <dbReference type="ARBA" id="ARBA00022801"/>
    </source>
</evidence>
<comment type="similarity">
    <text evidence="1">Belongs to the peptidase A1 family.</text>
</comment>
<dbReference type="Pfam" id="PF14541">
    <property type="entry name" value="TAXi_C"/>
    <property type="match status" value="1"/>
</dbReference>
<dbReference type="PRINTS" id="PR00792">
    <property type="entry name" value="PEPSIN"/>
</dbReference>
<dbReference type="GO" id="GO:0005576">
    <property type="term" value="C:extracellular region"/>
    <property type="evidence" value="ECO:0007669"/>
    <property type="project" value="TreeGrafter"/>
</dbReference>
<dbReference type="FunFam" id="2.40.70.10:FF:000120">
    <property type="entry name" value="Aspartic proteinase nepenthesin-2"/>
    <property type="match status" value="1"/>
</dbReference>
<keyword evidence="2" id="KW-0645">Protease</keyword>
<name>A0A6A5M4U3_LUPAL</name>
<dbReference type="InterPro" id="IPR032861">
    <property type="entry name" value="TAXi_N"/>
</dbReference>
<dbReference type="PANTHER" id="PTHR47967">
    <property type="entry name" value="OS07G0603500 PROTEIN-RELATED"/>
    <property type="match status" value="1"/>
</dbReference>
<dbReference type="OrthoDB" id="2747330at2759"/>